<evidence type="ECO:0000313" key="2">
    <source>
        <dbReference type="EMBL" id="RKU43443.1"/>
    </source>
</evidence>
<feature type="region of interest" description="Disordered" evidence="1">
    <location>
        <begin position="69"/>
        <end position="99"/>
    </location>
</feature>
<comment type="caution">
    <text evidence="2">The sequence shown here is derived from an EMBL/GenBank/DDBJ whole genome shotgun (WGS) entry which is preliminary data.</text>
</comment>
<dbReference type="STRING" id="177199.A0A420Y6E9"/>
<dbReference type="InterPro" id="IPR021838">
    <property type="entry name" value="DUF3431"/>
</dbReference>
<proteinExistence type="predicted"/>
<feature type="region of interest" description="Disordered" evidence="1">
    <location>
        <begin position="459"/>
        <end position="480"/>
    </location>
</feature>
<evidence type="ECO:0000256" key="1">
    <source>
        <dbReference type="SAM" id="MobiDB-lite"/>
    </source>
</evidence>
<gene>
    <name evidence="2" type="ORF">DL546_006167</name>
</gene>
<feature type="compositionally biased region" description="Basic and acidic residues" evidence="1">
    <location>
        <begin position="459"/>
        <end position="473"/>
    </location>
</feature>
<dbReference type="Proteomes" id="UP000275385">
    <property type="component" value="Unassembled WGS sequence"/>
</dbReference>
<dbReference type="OrthoDB" id="426718at2759"/>
<sequence length="480" mass="54539">MLDLILFRCKSGFPKIPLLLFSQPCPLIMFSGLPPKLRVAFRGRKELFTGLSVFSLLLFFYLPTVRQSMSDKDNDSQPASANPTRAPSRNSSSPMPDTVERLGRKYTKGLVIARTKNEDISWLADTTDGSETPVSDGWEVYTYVTDDPTAPYHTPVNKGREAMAYLTYIIDHYNTPTIFSPTSLQPMPEVVLFMHAHRHSWHDNLFSLTSPAVLHHLQLSRVIRLGYMNLRCSWEPGCPDHIHPLQTLPEDTPSDETTAKPAFDPYKPEESVFADAWSQLFPPSVPVPSVLSQPCCAQFALSRDTILSKPLSLYISIRDWLLATELPDAISGRVLEYIWQFIWTGKAVLCPDESRCYCDGYGICFDEDRFQEWVGKRKELSHVRGRRDEVLGGEIERWGEGTVMDFMGRVASGQEPERSEEGEDEHEEGPNLEKIQEAVNLSHQEEDLVRWLDKELNDAKERGKDPVQRAKEVSEEDPFA</sequence>
<dbReference type="PANTHER" id="PTHR37490:SF3">
    <property type="entry name" value="DUF3431 DOMAIN CONTAINING PROTEIN"/>
    <property type="match status" value="1"/>
</dbReference>
<reference evidence="2 3" key="1">
    <citation type="submission" date="2018-08" db="EMBL/GenBank/DDBJ databases">
        <title>Draft genome of the lignicolous fungus Coniochaeta pulveracea.</title>
        <authorList>
            <person name="Borstlap C.J."/>
            <person name="De Witt R.N."/>
            <person name="Botha A."/>
            <person name="Volschenk H."/>
        </authorList>
    </citation>
    <scope>NUCLEOTIDE SEQUENCE [LARGE SCALE GENOMIC DNA]</scope>
    <source>
        <strain evidence="2 3">CAB683</strain>
    </source>
</reference>
<organism evidence="2 3">
    <name type="scientific">Coniochaeta pulveracea</name>
    <dbReference type="NCBI Taxonomy" id="177199"/>
    <lineage>
        <taxon>Eukaryota</taxon>
        <taxon>Fungi</taxon>
        <taxon>Dikarya</taxon>
        <taxon>Ascomycota</taxon>
        <taxon>Pezizomycotina</taxon>
        <taxon>Sordariomycetes</taxon>
        <taxon>Sordariomycetidae</taxon>
        <taxon>Coniochaetales</taxon>
        <taxon>Coniochaetaceae</taxon>
        <taxon>Coniochaeta</taxon>
    </lineage>
</organism>
<accession>A0A420Y6E9</accession>
<dbReference type="PANTHER" id="PTHR37490">
    <property type="entry name" value="EXPRESSED PROTEIN"/>
    <property type="match status" value="1"/>
</dbReference>
<dbReference type="EMBL" id="QVQW01000043">
    <property type="protein sequence ID" value="RKU43443.1"/>
    <property type="molecule type" value="Genomic_DNA"/>
</dbReference>
<protein>
    <submittedName>
        <fullName evidence="2">Uncharacterized protein</fullName>
    </submittedName>
</protein>
<feature type="compositionally biased region" description="Polar residues" evidence="1">
    <location>
        <begin position="76"/>
        <end position="95"/>
    </location>
</feature>
<keyword evidence="3" id="KW-1185">Reference proteome</keyword>
<dbReference type="AlphaFoldDB" id="A0A420Y6E9"/>
<feature type="region of interest" description="Disordered" evidence="1">
    <location>
        <begin position="411"/>
        <end position="431"/>
    </location>
</feature>
<feature type="compositionally biased region" description="Acidic residues" evidence="1">
    <location>
        <begin position="418"/>
        <end position="427"/>
    </location>
</feature>
<evidence type="ECO:0000313" key="3">
    <source>
        <dbReference type="Proteomes" id="UP000275385"/>
    </source>
</evidence>
<dbReference type="Pfam" id="PF11913">
    <property type="entry name" value="DUF3431"/>
    <property type="match status" value="1"/>
</dbReference>
<name>A0A420Y6E9_9PEZI</name>